<feature type="compositionally biased region" description="Low complexity" evidence="1">
    <location>
        <begin position="486"/>
        <end position="510"/>
    </location>
</feature>
<dbReference type="KEGG" id="lbc:LACBIDRAFT_311680"/>
<feature type="compositionally biased region" description="Polar residues" evidence="1">
    <location>
        <begin position="469"/>
        <end position="484"/>
    </location>
</feature>
<feature type="region of interest" description="Disordered" evidence="1">
    <location>
        <begin position="469"/>
        <end position="548"/>
    </location>
</feature>
<name>B0CY09_LACBS</name>
<dbReference type="Proteomes" id="UP000001194">
    <property type="component" value="Unassembled WGS sequence"/>
</dbReference>
<feature type="compositionally biased region" description="Polar residues" evidence="1">
    <location>
        <begin position="250"/>
        <end position="281"/>
    </location>
</feature>
<proteinExistence type="predicted"/>
<feature type="compositionally biased region" description="Pro residues" evidence="1">
    <location>
        <begin position="526"/>
        <end position="540"/>
    </location>
</feature>
<protein>
    <submittedName>
        <fullName evidence="2">Predicted protein</fullName>
    </submittedName>
</protein>
<evidence type="ECO:0000313" key="2">
    <source>
        <dbReference type="EMBL" id="EDR12359.1"/>
    </source>
</evidence>
<dbReference type="OrthoDB" id="3064491at2759"/>
<reference evidence="2 3" key="1">
    <citation type="journal article" date="2008" name="Nature">
        <title>The genome of Laccaria bicolor provides insights into mycorrhizal symbiosis.</title>
        <authorList>
            <person name="Martin F."/>
            <person name="Aerts A."/>
            <person name="Ahren D."/>
            <person name="Brun A."/>
            <person name="Danchin E.G.J."/>
            <person name="Duchaussoy F."/>
            <person name="Gibon J."/>
            <person name="Kohler A."/>
            <person name="Lindquist E."/>
            <person name="Pereda V."/>
            <person name="Salamov A."/>
            <person name="Shapiro H.J."/>
            <person name="Wuyts J."/>
            <person name="Blaudez D."/>
            <person name="Buee M."/>
            <person name="Brokstein P."/>
            <person name="Canbaeck B."/>
            <person name="Cohen D."/>
            <person name="Courty P.E."/>
            <person name="Coutinho P.M."/>
            <person name="Delaruelle C."/>
            <person name="Detter J.C."/>
            <person name="Deveau A."/>
            <person name="DiFazio S."/>
            <person name="Duplessis S."/>
            <person name="Fraissinet-Tachet L."/>
            <person name="Lucic E."/>
            <person name="Frey-Klett P."/>
            <person name="Fourrey C."/>
            <person name="Feussner I."/>
            <person name="Gay G."/>
            <person name="Grimwood J."/>
            <person name="Hoegger P.J."/>
            <person name="Jain P."/>
            <person name="Kilaru S."/>
            <person name="Labbe J."/>
            <person name="Lin Y.C."/>
            <person name="Legue V."/>
            <person name="Le Tacon F."/>
            <person name="Marmeisse R."/>
            <person name="Melayah D."/>
            <person name="Montanini B."/>
            <person name="Muratet M."/>
            <person name="Nehls U."/>
            <person name="Niculita-Hirzel H."/>
            <person name="Oudot-Le Secq M.P."/>
            <person name="Peter M."/>
            <person name="Quesneville H."/>
            <person name="Rajashekar B."/>
            <person name="Reich M."/>
            <person name="Rouhier N."/>
            <person name="Schmutz J."/>
            <person name="Yin T."/>
            <person name="Chalot M."/>
            <person name="Henrissat B."/>
            <person name="Kuees U."/>
            <person name="Lucas S."/>
            <person name="Van de Peer Y."/>
            <person name="Podila G.K."/>
            <person name="Polle A."/>
            <person name="Pukkila P.J."/>
            <person name="Richardson P.M."/>
            <person name="Rouze P."/>
            <person name="Sanders I.R."/>
            <person name="Stajich J.E."/>
            <person name="Tunlid A."/>
            <person name="Tuskan G."/>
            <person name="Grigoriev I.V."/>
        </authorList>
    </citation>
    <scope>NUCLEOTIDE SEQUENCE [LARGE SCALE GENOMIC DNA]</scope>
    <source>
        <strain evidence="3">S238N-H82 / ATCC MYA-4686</strain>
    </source>
</reference>
<feature type="region of interest" description="Disordered" evidence="1">
    <location>
        <begin position="123"/>
        <end position="156"/>
    </location>
</feature>
<sequence>MHSRSSRVYIILAQLAGQAVQIYVLTFLKSRRTRSIPLVQEQYACYAKPLDTYECIINAQDMNLSSRLQGGSLSRLVVDRKRPNLQKSTMHGFGLVRKLRLQRILSPSRPFNPPNMKPVTFLRNAWRRKERKTESRRDGSIGTAEGPEFSTPHLPFSTQSELPVITLAMNNPTLQKDLSTSIEEAWLRRSVYGISTLKTDDLENEGRSDHPFAQTGHYESPLNARYNGNRLPLNDTCGQRNVVRGPPIVTKNSVPTSLTGQNSLGYPTRKTNSSPQRQRAGSATVPARSPTCVTFAVASAAPRPSSLRSALPNFRKDGDLGKVSKSQGAIVRDIPRYELQREPFSAPPFMTCFQLVDDVQPVIYRPKVDTTTSLNEKVSRRTVDAILDLSSFSKPRSLYAATGSTPYLPFVEACSSNPELHLGDRARSHADVDSFPLSLFPTPPPLVVRRKKRVPKPLILHPSSVPHCTSIQFSPSPGGSSIDSTPLATPASPQSLLPPLSPSSSSPISLGKRTYARSASSILPPQYAPPDSPLPMPPTSPKRGPATIDSSRSLRVARSSDILRQPPVPFPASHRLSFSEPISELDHNTLNLTKPTSLASRTYSESAERRRSSLGAQVQWGYAL</sequence>
<dbReference type="InParanoid" id="B0CY09"/>
<keyword evidence="3" id="KW-1185">Reference proteome</keyword>
<evidence type="ECO:0000313" key="3">
    <source>
        <dbReference type="Proteomes" id="UP000001194"/>
    </source>
</evidence>
<organism evidence="3">
    <name type="scientific">Laccaria bicolor (strain S238N-H82 / ATCC MYA-4686)</name>
    <name type="common">Bicoloured deceiver</name>
    <name type="synonym">Laccaria laccata var. bicolor</name>
    <dbReference type="NCBI Taxonomy" id="486041"/>
    <lineage>
        <taxon>Eukaryota</taxon>
        <taxon>Fungi</taxon>
        <taxon>Dikarya</taxon>
        <taxon>Basidiomycota</taxon>
        <taxon>Agaricomycotina</taxon>
        <taxon>Agaricomycetes</taxon>
        <taxon>Agaricomycetidae</taxon>
        <taxon>Agaricales</taxon>
        <taxon>Agaricineae</taxon>
        <taxon>Hydnangiaceae</taxon>
        <taxon>Laccaria</taxon>
    </lineage>
</organism>
<feature type="region of interest" description="Disordered" evidence="1">
    <location>
        <begin position="245"/>
        <end position="286"/>
    </location>
</feature>
<dbReference type="HOGENOM" id="CLU_513918_0_0_1"/>
<gene>
    <name evidence="2" type="ORF">LACBIDRAFT_311680</name>
</gene>
<accession>B0CY09</accession>
<dbReference type="GeneID" id="6072273"/>
<evidence type="ECO:0000256" key="1">
    <source>
        <dbReference type="SAM" id="MobiDB-lite"/>
    </source>
</evidence>
<dbReference type="AlphaFoldDB" id="B0CY09"/>
<dbReference type="EMBL" id="DS547094">
    <property type="protein sequence ID" value="EDR12359.1"/>
    <property type="molecule type" value="Genomic_DNA"/>
</dbReference>
<dbReference type="RefSeq" id="XP_001876623.1">
    <property type="nucleotide sequence ID" value="XM_001876588.1"/>
</dbReference>